<evidence type="ECO:0000259" key="1">
    <source>
        <dbReference type="Pfam" id="PF00534"/>
    </source>
</evidence>
<keyword evidence="3" id="KW-1185">Reference proteome</keyword>
<dbReference type="EC" id="2.4.-.-" evidence="2"/>
<keyword evidence="2" id="KW-0808">Transferase</keyword>
<dbReference type="Gene3D" id="3.40.50.2000">
    <property type="entry name" value="Glycogen Phosphorylase B"/>
    <property type="match status" value="2"/>
</dbReference>
<dbReference type="PANTHER" id="PTHR12526">
    <property type="entry name" value="GLYCOSYLTRANSFERASE"/>
    <property type="match status" value="1"/>
</dbReference>
<organism evidence="2 3">
    <name type="scientific">Candidatus Synechococcus calcipolaris G9</name>
    <dbReference type="NCBI Taxonomy" id="1497997"/>
    <lineage>
        <taxon>Bacteria</taxon>
        <taxon>Bacillati</taxon>
        <taxon>Cyanobacteriota</taxon>
        <taxon>Cyanophyceae</taxon>
        <taxon>Synechococcales</taxon>
        <taxon>Synechococcaceae</taxon>
        <taxon>Synechococcus</taxon>
    </lineage>
</organism>
<dbReference type="SUPFAM" id="SSF53756">
    <property type="entry name" value="UDP-Glycosyltransferase/glycogen phosphorylase"/>
    <property type="match status" value="1"/>
</dbReference>
<gene>
    <name evidence="2" type="ORF">L3556_11440</name>
</gene>
<dbReference type="EMBL" id="JAKKUT010000002">
    <property type="protein sequence ID" value="MDG2991537.1"/>
    <property type="molecule type" value="Genomic_DNA"/>
</dbReference>
<dbReference type="InterPro" id="IPR001296">
    <property type="entry name" value="Glyco_trans_1"/>
</dbReference>
<dbReference type="RefSeq" id="WP_277867402.1">
    <property type="nucleotide sequence ID" value="NZ_JAKKUT010000002.1"/>
</dbReference>
<proteinExistence type="predicted"/>
<dbReference type="GO" id="GO:0016757">
    <property type="term" value="F:glycosyltransferase activity"/>
    <property type="evidence" value="ECO:0007669"/>
    <property type="project" value="UniProtKB-KW"/>
</dbReference>
<reference evidence="2" key="1">
    <citation type="journal article" date="2022" name="Genome Biol. Evol.">
        <title>A New Gene Family Diagnostic for Intracellular Biomineralization of Amorphous Ca Carbonates by Cyanobacteria.</title>
        <authorList>
            <person name="Benzerara K."/>
            <person name="Duprat E."/>
            <person name="Bitard-Feildel T."/>
            <person name="Caumes G."/>
            <person name="Cassier-Chauvat C."/>
            <person name="Chauvat F."/>
            <person name="Dezi M."/>
            <person name="Diop S.I."/>
            <person name="Gaschignard G."/>
            <person name="Gorgen S."/>
            <person name="Gugger M."/>
            <person name="Lopez-Garcia P."/>
            <person name="Millet M."/>
            <person name="Skouri-Panet F."/>
            <person name="Moreira D."/>
            <person name="Callebaut I."/>
        </authorList>
    </citation>
    <scope>NUCLEOTIDE SEQUENCE</scope>
    <source>
        <strain evidence="2">G9</strain>
    </source>
</reference>
<sequence>MKIVLTGILGGRGGIQKHLYWLTQVLAEANHQVLVLSNNDISRDNLNFKTHFHDQIQIHCFETQNSLDMPVPQRWWIKGKQFQKLIQIVDKFAPDIYYSIGTSWKFNLIPLFLRHRIPRIYHEVLSGDPSGRYDSRWLVQWFYDELIGQTPTTTKSFISSFNWQKKSRSMAIFPEPLELTATIPDAQPKKIPMGTARAAYFSRLNPEKRAFSLVKHWHLLEDVLAELHIYGDGPDEQPIRDFIDEQGIGDRVKCFGAYSGGQSYADRLLSYDLTVLPTVGSEGAPIVLLESMACGVPFVAYGAGGIPHYGENNPNVIVVPLERDTAKAHQAYLNALNSPHFKDKLEDIGLLANRVEQTSTEELLPFIVSVREMVHRLATHQINCRELQKYYHDHYSYESLKKQWLDFFDEYQTEHQV</sequence>
<name>A0ABT6F136_9SYNE</name>
<protein>
    <submittedName>
        <fullName evidence="2">Glycosyltransferase</fullName>
        <ecNumber evidence="2">2.4.-.-</ecNumber>
    </submittedName>
</protein>
<feature type="domain" description="Glycosyl transferase family 1" evidence="1">
    <location>
        <begin position="188"/>
        <end position="337"/>
    </location>
</feature>
<accession>A0ABT6F136</accession>
<evidence type="ECO:0000313" key="2">
    <source>
        <dbReference type="EMBL" id="MDG2991537.1"/>
    </source>
</evidence>
<reference evidence="2" key="2">
    <citation type="submission" date="2022-01" db="EMBL/GenBank/DDBJ databases">
        <authorList>
            <person name="Zivanovic Y."/>
            <person name="Moreira D."/>
            <person name="Lopez-Garcia P."/>
        </authorList>
    </citation>
    <scope>NUCLEOTIDE SEQUENCE</scope>
    <source>
        <strain evidence="2">G9</strain>
    </source>
</reference>
<dbReference type="Pfam" id="PF00534">
    <property type="entry name" value="Glycos_transf_1"/>
    <property type="match status" value="1"/>
</dbReference>
<dbReference type="PANTHER" id="PTHR12526:SF637">
    <property type="entry name" value="GLYCOSYLTRANSFERASE EPSF-RELATED"/>
    <property type="match status" value="1"/>
</dbReference>
<dbReference type="Proteomes" id="UP001154265">
    <property type="component" value="Unassembled WGS sequence"/>
</dbReference>
<comment type="caution">
    <text evidence="2">The sequence shown here is derived from an EMBL/GenBank/DDBJ whole genome shotgun (WGS) entry which is preliminary data.</text>
</comment>
<keyword evidence="2" id="KW-0328">Glycosyltransferase</keyword>
<evidence type="ECO:0000313" key="3">
    <source>
        <dbReference type="Proteomes" id="UP001154265"/>
    </source>
</evidence>